<comment type="caution">
    <text evidence="2">The sequence shown here is derived from an EMBL/GenBank/DDBJ whole genome shotgun (WGS) entry which is preliminary data.</text>
</comment>
<keyword evidence="1" id="KW-0472">Membrane</keyword>
<sequence>MFTLYIYNDQLGFAIETLSGMVRGYVIPYQGEPATLGHAFFSAILGEVLSLDLFSTTRFVETLFIIIVFLFYLVLAMPLFDDYRNVKRSSSSILLFIILILLVFPAFIIEPLLYSRGYFGLVTSIPLLLCAFRFLEKRSIENVVVLTTIFVSSSISYPLPPLIMTVSFVFLAVASKIKIFTPFFGEIRYNRKLLIVAIALSAIWIVIQVYLGYSSWNVLHEIISKWLSFEFFTSFEYAIALKYVGEASVYLNLRLGVILFGWFTSAFLFLLLTLKIYGEKRASQTELFSAILLLMYGVLGVIYAIGFHEPGLRFYRNLLAALPFSYSVIATQGFEKFAKKKVPLKALLMIPLFLMVFSLALSPVVKWGWVFVAYPTKHDLALTDFITSFSGVEVSKTYAPGSHELLWFAFESSRISDSTNSFIPAILYAGDVTFTLDKSLTADLTVTYYRIFIYSRWLGIYQDMLGELQNAVLQCSKLYDAGEFYMTLKAGYRLGA</sequence>
<evidence type="ECO:0000313" key="2">
    <source>
        <dbReference type="EMBL" id="PUA31616.1"/>
    </source>
</evidence>
<feature type="transmembrane region" description="Helical" evidence="1">
    <location>
        <begin position="115"/>
        <end position="132"/>
    </location>
</feature>
<feature type="transmembrane region" description="Helical" evidence="1">
    <location>
        <begin position="92"/>
        <end position="109"/>
    </location>
</feature>
<dbReference type="AlphaFoldDB" id="A0A2R7Y246"/>
<feature type="transmembrane region" description="Helical" evidence="1">
    <location>
        <begin position="59"/>
        <end position="80"/>
    </location>
</feature>
<feature type="transmembrane region" description="Helical" evidence="1">
    <location>
        <begin position="193"/>
        <end position="211"/>
    </location>
</feature>
<organism evidence="2 3">
    <name type="scientific">Zestosphaera tikiterensis</name>
    <dbReference type="NCBI Taxonomy" id="1973259"/>
    <lineage>
        <taxon>Archaea</taxon>
        <taxon>Thermoproteota</taxon>
        <taxon>Thermoprotei</taxon>
        <taxon>Desulfurococcales</taxon>
        <taxon>Desulfurococcaceae</taxon>
        <taxon>Zestosphaera</taxon>
    </lineage>
</organism>
<feature type="transmembrane region" description="Helical" evidence="1">
    <location>
        <begin position="139"/>
        <end position="157"/>
    </location>
</feature>
<keyword evidence="1" id="KW-1133">Transmembrane helix</keyword>
<reference evidence="2 3" key="1">
    <citation type="journal article" date="2018" name="Syst. Appl. Microbiol.">
        <title>A new symbiotic nanoarchaeote (Candidatus Nanoclepta minutus) and its host (Zestosphaera tikiterensis gen. nov., sp. nov.) from a New Zealand hot spring.</title>
        <authorList>
            <person name="St John E."/>
            <person name="Liu Y."/>
            <person name="Podar M."/>
            <person name="Stott M.B."/>
            <person name="Meneghin J."/>
            <person name="Chen Z."/>
            <person name="Lagutin K."/>
            <person name="Mitchell K."/>
            <person name="Reysenbach A.L."/>
        </authorList>
    </citation>
    <scope>NUCLEOTIDE SEQUENCE [LARGE SCALE GENOMIC DNA]</scope>
    <source>
        <strain evidence="2">NZ3</strain>
    </source>
</reference>
<proteinExistence type="predicted"/>
<accession>A0A2R7Y246</accession>
<feature type="transmembrane region" description="Helical" evidence="1">
    <location>
        <begin position="253"/>
        <end position="274"/>
    </location>
</feature>
<evidence type="ECO:0000313" key="3">
    <source>
        <dbReference type="Proteomes" id="UP000244093"/>
    </source>
</evidence>
<feature type="transmembrane region" description="Helical" evidence="1">
    <location>
        <begin position="163"/>
        <end position="181"/>
    </location>
</feature>
<evidence type="ECO:0000256" key="1">
    <source>
        <dbReference type="SAM" id="Phobius"/>
    </source>
</evidence>
<protein>
    <submittedName>
        <fullName evidence="2">Uncharacterized protein</fullName>
    </submittedName>
</protein>
<feature type="transmembrane region" description="Helical" evidence="1">
    <location>
        <begin position="286"/>
        <end position="308"/>
    </location>
</feature>
<name>A0A2R7Y246_9CREN</name>
<keyword evidence="1" id="KW-0812">Transmembrane</keyword>
<dbReference type="Proteomes" id="UP000244093">
    <property type="component" value="Unassembled WGS sequence"/>
</dbReference>
<feature type="transmembrane region" description="Helical" evidence="1">
    <location>
        <begin position="346"/>
        <end position="369"/>
    </location>
</feature>
<dbReference type="EMBL" id="NBVN01000008">
    <property type="protein sequence ID" value="PUA31616.1"/>
    <property type="molecule type" value="Genomic_DNA"/>
</dbReference>
<gene>
    <name evidence="2" type="ORF">B7O98_08950</name>
</gene>